<protein>
    <submittedName>
        <fullName evidence="2">Uncharacterized protein</fullName>
    </submittedName>
</protein>
<evidence type="ECO:0000313" key="3">
    <source>
        <dbReference type="Proteomes" id="UP001597231"/>
    </source>
</evidence>
<reference evidence="3" key="1">
    <citation type="journal article" date="2019" name="Int. J. Syst. Evol. Microbiol.">
        <title>The Global Catalogue of Microorganisms (GCM) 10K type strain sequencing project: providing services to taxonomists for standard genome sequencing and annotation.</title>
        <authorList>
            <consortium name="The Broad Institute Genomics Platform"/>
            <consortium name="The Broad Institute Genome Sequencing Center for Infectious Disease"/>
            <person name="Wu L."/>
            <person name="Ma J."/>
        </authorList>
    </citation>
    <scope>NUCLEOTIDE SEQUENCE [LARGE SCALE GENOMIC DNA]</scope>
    <source>
        <strain evidence="3">CCUG 53915</strain>
    </source>
</reference>
<dbReference type="Proteomes" id="UP001597231">
    <property type="component" value="Unassembled WGS sequence"/>
</dbReference>
<evidence type="ECO:0000313" key="2">
    <source>
        <dbReference type="EMBL" id="MFD1205401.1"/>
    </source>
</evidence>
<comment type="caution">
    <text evidence="2">The sequence shown here is derived from an EMBL/GenBank/DDBJ whole genome shotgun (WGS) entry which is preliminary data.</text>
</comment>
<feature type="transmembrane region" description="Helical" evidence="1">
    <location>
        <begin position="6"/>
        <end position="29"/>
    </location>
</feature>
<name>A0ABW3TX40_9BACL</name>
<dbReference type="RefSeq" id="WP_381480577.1">
    <property type="nucleotide sequence ID" value="NZ_JBHTLT010000045.1"/>
</dbReference>
<dbReference type="EMBL" id="JBHTLT010000045">
    <property type="protein sequence ID" value="MFD1205401.1"/>
    <property type="molecule type" value="Genomic_DNA"/>
</dbReference>
<keyword evidence="1" id="KW-1133">Transmembrane helix</keyword>
<keyword evidence="3" id="KW-1185">Reference proteome</keyword>
<accession>A0ABW3TX40</accession>
<keyword evidence="1" id="KW-0812">Transmembrane</keyword>
<keyword evidence="1" id="KW-0472">Membrane</keyword>
<evidence type="ECO:0000256" key="1">
    <source>
        <dbReference type="SAM" id="Phobius"/>
    </source>
</evidence>
<sequence length="72" mass="7913">MEIVKLLTTSVVAFALYLISSIVASTAIIGGRILEGYKFIGLSDTLMEEYDGKTEMQKVGVPATQNFLRITR</sequence>
<organism evidence="2 3">
    <name type="scientific">Sporosarcina contaminans</name>
    <dbReference type="NCBI Taxonomy" id="633403"/>
    <lineage>
        <taxon>Bacteria</taxon>
        <taxon>Bacillati</taxon>
        <taxon>Bacillota</taxon>
        <taxon>Bacilli</taxon>
        <taxon>Bacillales</taxon>
        <taxon>Caryophanaceae</taxon>
        <taxon>Sporosarcina</taxon>
    </lineage>
</organism>
<proteinExistence type="predicted"/>
<gene>
    <name evidence="2" type="ORF">ACFQ38_09845</name>
</gene>